<gene>
    <name evidence="1" type="ORF">DW250_14475</name>
</gene>
<evidence type="ECO:0000313" key="1">
    <source>
        <dbReference type="EMBL" id="RHG62199.1"/>
    </source>
</evidence>
<accession>A0A3R6DSP6</accession>
<dbReference type="EMBL" id="QRIN01000090">
    <property type="protein sequence ID" value="RHG62199.1"/>
    <property type="molecule type" value="Genomic_DNA"/>
</dbReference>
<dbReference type="Proteomes" id="UP000286501">
    <property type="component" value="Unassembled WGS sequence"/>
</dbReference>
<reference evidence="1 2" key="1">
    <citation type="submission" date="2018-08" db="EMBL/GenBank/DDBJ databases">
        <title>A genome reference for cultivated species of the human gut microbiota.</title>
        <authorList>
            <person name="Zou Y."/>
            <person name="Xue W."/>
            <person name="Luo G."/>
        </authorList>
    </citation>
    <scope>NUCLEOTIDE SEQUENCE [LARGE SCALE GENOMIC DNA]</scope>
    <source>
        <strain evidence="1 2">AM22-1</strain>
    </source>
</reference>
<dbReference type="AlphaFoldDB" id="A0A3R6DSP6"/>
<evidence type="ECO:0000313" key="2">
    <source>
        <dbReference type="Proteomes" id="UP000286501"/>
    </source>
</evidence>
<dbReference type="RefSeq" id="WP_118201700.1">
    <property type="nucleotide sequence ID" value="NZ_QRIE01000092.1"/>
</dbReference>
<comment type="caution">
    <text evidence="1">The sequence shown here is derived from an EMBL/GenBank/DDBJ whole genome shotgun (WGS) entry which is preliminary data.</text>
</comment>
<proteinExistence type="predicted"/>
<sequence>MKLPDNFIQQGITEQDVLRLNSNTYQPGFMQIHLTFPYSESFAALTDIHDQGSFLHEYVHYLQNLTTPWGLYTSMLMYETMVNTFAYIQETSETIKLPLRLNFGDKIQQRMSIVSNGNGTNPFENDNYHGSFKIDRTKRIIWHRNYTNIGNGHYPYIELEVPCIDGSKKIKLGAYIIKESMAAMCQMQLDFSAKHEEYDVPYNLIKILAEQHFPKIAADDKKLISICYISLFSLTPAQTLIDQLDFANHSPKYSGMELLEMFVNESTISINNNTKLSVVAFFDDIANRFEVTLAKSLRTPLDYIHEAISRVRLSGGIVPLVSALYAPNFDKDTVQTIIDHVGIPYVYTDFGEYYYPKSVKGETKDSNDIIALIGMSALYNYIVHPNSLKCCPLRYMCMKSDFDKDECFDAPWEGHACPMTVMGDMLGIKRGQLVW</sequence>
<name>A0A3R6DSP6_9BACT</name>
<protein>
    <submittedName>
        <fullName evidence="1">Uncharacterized protein</fullName>
    </submittedName>
</protein>
<organism evidence="1 2">
    <name type="scientific">Segatella copri</name>
    <dbReference type="NCBI Taxonomy" id="165179"/>
    <lineage>
        <taxon>Bacteria</taxon>
        <taxon>Pseudomonadati</taxon>
        <taxon>Bacteroidota</taxon>
        <taxon>Bacteroidia</taxon>
        <taxon>Bacteroidales</taxon>
        <taxon>Prevotellaceae</taxon>
        <taxon>Segatella</taxon>
    </lineage>
</organism>